<evidence type="ECO:0000313" key="2">
    <source>
        <dbReference type="Proteomes" id="UP000887578"/>
    </source>
</evidence>
<keyword evidence="2" id="KW-1185">Reference proteome</keyword>
<feature type="compositionally biased region" description="Basic and acidic residues" evidence="1">
    <location>
        <begin position="262"/>
        <end position="279"/>
    </location>
</feature>
<sequence length="335" mass="38230">MATNNQISGISQTVTDNDNQYSNFNLNQNFKYPKLSPLHSFSKSYNNKFYDDIKELKKWKNGSANSRNKSTLSLHISAYENSTEAAASNSFEHKKAKSLQKKDLNKKWKNVKQIGDSSTFNVQNPFEFSRQQKEDQKGKPEVMQFKASQILSNNNPKPKAENDSTIYETVKAPSRPYVYPKRIDDNNPIADRVFKDRQERVPEKTMKKDFGGKALKKHYYPKPHMPTDPEFVNQRDVRQQNTEEGDLPPVDPTPNGAPDSDNGQRELSSDDEPAFRERVLTPCRRTRSTNANSSVQKARSHSMQASRSSQNSTLHGNIINGNVNVSLVQRSRKSR</sequence>
<accession>A0A914QA56</accession>
<dbReference type="Proteomes" id="UP000887578">
    <property type="component" value="Unplaced"/>
</dbReference>
<feature type="compositionally biased region" description="Polar residues" evidence="1">
    <location>
        <begin position="147"/>
        <end position="156"/>
    </location>
</feature>
<name>A0A914QA56_9BILA</name>
<feature type="compositionally biased region" description="Basic and acidic residues" evidence="1">
    <location>
        <begin position="192"/>
        <end position="211"/>
    </location>
</feature>
<protein>
    <submittedName>
        <fullName evidence="3">Uncharacterized protein</fullName>
    </submittedName>
</protein>
<organism evidence="2 3">
    <name type="scientific">Panagrolaimus davidi</name>
    <dbReference type="NCBI Taxonomy" id="227884"/>
    <lineage>
        <taxon>Eukaryota</taxon>
        <taxon>Metazoa</taxon>
        <taxon>Ecdysozoa</taxon>
        <taxon>Nematoda</taxon>
        <taxon>Chromadorea</taxon>
        <taxon>Rhabditida</taxon>
        <taxon>Tylenchina</taxon>
        <taxon>Panagrolaimomorpha</taxon>
        <taxon>Panagrolaimoidea</taxon>
        <taxon>Panagrolaimidae</taxon>
        <taxon>Panagrolaimus</taxon>
    </lineage>
</organism>
<proteinExistence type="predicted"/>
<dbReference type="AlphaFoldDB" id="A0A914QA56"/>
<evidence type="ECO:0000313" key="3">
    <source>
        <dbReference type="WBParaSite" id="PDA_v2.g28480.t1"/>
    </source>
</evidence>
<evidence type="ECO:0000256" key="1">
    <source>
        <dbReference type="SAM" id="MobiDB-lite"/>
    </source>
</evidence>
<feature type="region of interest" description="Disordered" evidence="1">
    <location>
        <begin position="147"/>
        <end position="318"/>
    </location>
</feature>
<dbReference type="WBParaSite" id="PDA_v2.g28480.t1">
    <property type="protein sequence ID" value="PDA_v2.g28480.t1"/>
    <property type="gene ID" value="PDA_v2.g28480"/>
</dbReference>
<reference evidence="3" key="1">
    <citation type="submission" date="2022-11" db="UniProtKB">
        <authorList>
            <consortium name="WormBaseParasite"/>
        </authorList>
    </citation>
    <scope>IDENTIFICATION</scope>
</reference>
<feature type="compositionally biased region" description="Polar residues" evidence="1">
    <location>
        <begin position="288"/>
        <end position="318"/>
    </location>
</feature>